<name>A0ABP8J6Z6_9ACTN</name>
<sequence length="321" mass="33066">MTAGGRRALTLMGLGAVLAAIIAIVVVVILIASLLRPGVGPSPVGPTPGRPTAQPADCPDVQVISVPGTWESSANDDPIHPHANPRALLLQVTGPLQRAYPTSRAAVYTVPYVAQFHNPIAIPPDGQETYAASRAQGTGRAVAEITRVHAHCPLTGFVLMGFSQGATIAGNIASDIGNGRGPIPAADVLGVGLISDSRRVRGEATAIGPDPDGQGVEVLFGGLDLMGVDLQGRRPGGFGTVAGRTVTICGARDPICNEPDHPLNPLDIIGNVTQLATVLTANSHALYGTTSDWQLRGQTAPRWLLAWARGLIAAAPTPPHT</sequence>
<evidence type="ECO:0000313" key="6">
    <source>
        <dbReference type="EMBL" id="GAA4386172.1"/>
    </source>
</evidence>
<dbReference type="Pfam" id="PF01083">
    <property type="entry name" value="Cutinase"/>
    <property type="match status" value="1"/>
</dbReference>
<evidence type="ECO:0000313" key="7">
    <source>
        <dbReference type="Proteomes" id="UP001500635"/>
    </source>
</evidence>
<organism evidence="6 7">
    <name type="scientific">Tsukamurella soli</name>
    <dbReference type="NCBI Taxonomy" id="644556"/>
    <lineage>
        <taxon>Bacteria</taxon>
        <taxon>Bacillati</taxon>
        <taxon>Actinomycetota</taxon>
        <taxon>Actinomycetes</taxon>
        <taxon>Mycobacteriales</taxon>
        <taxon>Tsukamurellaceae</taxon>
        <taxon>Tsukamurella</taxon>
    </lineage>
</organism>
<proteinExistence type="inferred from homology"/>
<keyword evidence="4" id="KW-1015">Disulfide bond</keyword>
<keyword evidence="2" id="KW-0719">Serine esterase</keyword>
<gene>
    <name evidence="6" type="ORF">GCM10023147_09050</name>
</gene>
<evidence type="ECO:0000256" key="1">
    <source>
        <dbReference type="ARBA" id="ARBA00007534"/>
    </source>
</evidence>
<accession>A0ABP8J6Z6</accession>
<evidence type="ECO:0000256" key="3">
    <source>
        <dbReference type="ARBA" id="ARBA00022801"/>
    </source>
</evidence>
<evidence type="ECO:0000256" key="5">
    <source>
        <dbReference type="SAM" id="Phobius"/>
    </source>
</evidence>
<dbReference type="InterPro" id="IPR029058">
    <property type="entry name" value="AB_hydrolase_fold"/>
</dbReference>
<comment type="similarity">
    <text evidence="1">Belongs to the cutinase family.</text>
</comment>
<keyword evidence="5" id="KW-1133">Transmembrane helix</keyword>
<dbReference type="InterPro" id="IPR000675">
    <property type="entry name" value="Cutinase/axe"/>
</dbReference>
<reference evidence="7" key="1">
    <citation type="journal article" date="2019" name="Int. J. Syst. Evol. Microbiol.">
        <title>The Global Catalogue of Microorganisms (GCM) 10K type strain sequencing project: providing services to taxonomists for standard genome sequencing and annotation.</title>
        <authorList>
            <consortium name="The Broad Institute Genomics Platform"/>
            <consortium name="The Broad Institute Genome Sequencing Center for Infectious Disease"/>
            <person name="Wu L."/>
            <person name="Ma J."/>
        </authorList>
    </citation>
    <scope>NUCLEOTIDE SEQUENCE [LARGE SCALE GENOMIC DNA]</scope>
    <source>
        <strain evidence="7">JCM 17688</strain>
    </source>
</reference>
<protein>
    <submittedName>
        <fullName evidence="6">Phospholipase</fullName>
    </submittedName>
</protein>
<dbReference type="SMART" id="SM01110">
    <property type="entry name" value="Cutinase"/>
    <property type="match status" value="1"/>
</dbReference>
<dbReference type="SUPFAM" id="SSF53474">
    <property type="entry name" value="alpha/beta-Hydrolases"/>
    <property type="match status" value="1"/>
</dbReference>
<keyword evidence="5" id="KW-0472">Membrane</keyword>
<dbReference type="PANTHER" id="PTHR33630">
    <property type="entry name" value="CUTINASE RV1984C-RELATED-RELATED"/>
    <property type="match status" value="1"/>
</dbReference>
<keyword evidence="5" id="KW-0812">Transmembrane</keyword>
<evidence type="ECO:0000256" key="2">
    <source>
        <dbReference type="ARBA" id="ARBA00022487"/>
    </source>
</evidence>
<dbReference type="RefSeq" id="WP_344991482.1">
    <property type="nucleotide sequence ID" value="NZ_BAABFR010000009.1"/>
</dbReference>
<dbReference type="Gene3D" id="3.40.50.1820">
    <property type="entry name" value="alpha/beta hydrolase"/>
    <property type="match status" value="1"/>
</dbReference>
<keyword evidence="7" id="KW-1185">Reference proteome</keyword>
<evidence type="ECO:0000256" key="4">
    <source>
        <dbReference type="ARBA" id="ARBA00023157"/>
    </source>
</evidence>
<dbReference type="PANTHER" id="PTHR33630:SF9">
    <property type="entry name" value="CUTINASE 4"/>
    <property type="match status" value="1"/>
</dbReference>
<keyword evidence="3" id="KW-0378">Hydrolase</keyword>
<dbReference type="Proteomes" id="UP001500635">
    <property type="component" value="Unassembled WGS sequence"/>
</dbReference>
<feature type="transmembrane region" description="Helical" evidence="5">
    <location>
        <begin position="12"/>
        <end position="35"/>
    </location>
</feature>
<dbReference type="EMBL" id="BAABFR010000009">
    <property type="protein sequence ID" value="GAA4386172.1"/>
    <property type="molecule type" value="Genomic_DNA"/>
</dbReference>
<comment type="caution">
    <text evidence="6">The sequence shown here is derived from an EMBL/GenBank/DDBJ whole genome shotgun (WGS) entry which is preliminary data.</text>
</comment>